<reference evidence="1" key="3">
    <citation type="submission" date="2022-06" db="UniProtKB">
        <authorList>
            <consortium name="EnsemblPlants"/>
        </authorList>
    </citation>
    <scope>IDENTIFICATION</scope>
</reference>
<sequence length="34" mass="3882">MCKGENCPFLGASNKYVLCDAFVLIQFVMIYLYS</sequence>
<reference evidence="1" key="2">
    <citation type="submission" date="2018-03" db="EMBL/GenBank/DDBJ databases">
        <title>The Triticum urartu genome reveals the dynamic nature of wheat genome evolution.</title>
        <authorList>
            <person name="Ling H."/>
            <person name="Ma B."/>
            <person name="Shi X."/>
            <person name="Liu H."/>
            <person name="Dong L."/>
            <person name="Sun H."/>
            <person name="Cao Y."/>
            <person name="Gao Q."/>
            <person name="Zheng S."/>
            <person name="Li Y."/>
            <person name="Yu Y."/>
            <person name="Du H."/>
            <person name="Qi M."/>
            <person name="Li Y."/>
            <person name="Yu H."/>
            <person name="Cui Y."/>
            <person name="Wang N."/>
            <person name="Chen C."/>
            <person name="Wu H."/>
            <person name="Zhao Y."/>
            <person name="Zhang J."/>
            <person name="Li Y."/>
            <person name="Zhou W."/>
            <person name="Zhang B."/>
            <person name="Hu W."/>
            <person name="Eijk M."/>
            <person name="Tang J."/>
            <person name="Witsenboer H."/>
            <person name="Zhao S."/>
            <person name="Li Z."/>
            <person name="Zhang A."/>
            <person name="Wang D."/>
            <person name="Liang C."/>
        </authorList>
    </citation>
    <scope>NUCLEOTIDE SEQUENCE [LARGE SCALE GENOMIC DNA]</scope>
    <source>
        <strain evidence="1">cv. G1812</strain>
    </source>
</reference>
<dbReference type="AlphaFoldDB" id="A0A8R7UUB7"/>
<reference evidence="2" key="1">
    <citation type="journal article" date="2013" name="Nature">
        <title>Draft genome of the wheat A-genome progenitor Triticum urartu.</title>
        <authorList>
            <person name="Ling H.Q."/>
            <person name="Zhao S."/>
            <person name="Liu D."/>
            <person name="Wang J."/>
            <person name="Sun H."/>
            <person name="Zhang C."/>
            <person name="Fan H."/>
            <person name="Li D."/>
            <person name="Dong L."/>
            <person name="Tao Y."/>
            <person name="Gao C."/>
            <person name="Wu H."/>
            <person name="Li Y."/>
            <person name="Cui Y."/>
            <person name="Guo X."/>
            <person name="Zheng S."/>
            <person name="Wang B."/>
            <person name="Yu K."/>
            <person name="Liang Q."/>
            <person name="Yang W."/>
            <person name="Lou X."/>
            <person name="Chen J."/>
            <person name="Feng M."/>
            <person name="Jian J."/>
            <person name="Zhang X."/>
            <person name="Luo G."/>
            <person name="Jiang Y."/>
            <person name="Liu J."/>
            <person name="Wang Z."/>
            <person name="Sha Y."/>
            <person name="Zhang B."/>
            <person name="Wu H."/>
            <person name="Tang D."/>
            <person name="Shen Q."/>
            <person name="Xue P."/>
            <person name="Zou S."/>
            <person name="Wang X."/>
            <person name="Liu X."/>
            <person name="Wang F."/>
            <person name="Yang Y."/>
            <person name="An X."/>
            <person name="Dong Z."/>
            <person name="Zhang K."/>
            <person name="Zhang X."/>
            <person name="Luo M.C."/>
            <person name="Dvorak J."/>
            <person name="Tong Y."/>
            <person name="Wang J."/>
            <person name="Yang H."/>
            <person name="Li Z."/>
            <person name="Wang D."/>
            <person name="Zhang A."/>
            <person name="Wang J."/>
        </authorList>
    </citation>
    <scope>NUCLEOTIDE SEQUENCE</scope>
    <source>
        <strain evidence="2">cv. G1812</strain>
    </source>
</reference>
<evidence type="ECO:0000313" key="2">
    <source>
        <dbReference type="Proteomes" id="UP000015106"/>
    </source>
</evidence>
<dbReference type="EnsemblPlants" id="TuG1812G0600001088.01.T01">
    <property type="protein sequence ID" value="TuG1812G0600001088.01.T01.cds251075"/>
    <property type="gene ID" value="TuG1812G0600001088.01"/>
</dbReference>
<keyword evidence="2" id="KW-1185">Reference proteome</keyword>
<organism evidence="1 2">
    <name type="scientific">Triticum urartu</name>
    <name type="common">Red wild einkorn</name>
    <name type="synonym">Crithodium urartu</name>
    <dbReference type="NCBI Taxonomy" id="4572"/>
    <lineage>
        <taxon>Eukaryota</taxon>
        <taxon>Viridiplantae</taxon>
        <taxon>Streptophyta</taxon>
        <taxon>Embryophyta</taxon>
        <taxon>Tracheophyta</taxon>
        <taxon>Spermatophyta</taxon>
        <taxon>Magnoliopsida</taxon>
        <taxon>Liliopsida</taxon>
        <taxon>Poales</taxon>
        <taxon>Poaceae</taxon>
        <taxon>BOP clade</taxon>
        <taxon>Pooideae</taxon>
        <taxon>Triticodae</taxon>
        <taxon>Triticeae</taxon>
        <taxon>Triticinae</taxon>
        <taxon>Triticum</taxon>
    </lineage>
</organism>
<dbReference type="Proteomes" id="UP000015106">
    <property type="component" value="Chromosome 6"/>
</dbReference>
<proteinExistence type="predicted"/>
<dbReference type="Gramene" id="TuG1812G0600001088.01.T01">
    <property type="protein sequence ID" value="TuG1812G0600001088.01.T01.cds251075"/>
    <property type="gene ID" value="TuG1812G0600001088.01"/>
</dbReference>
<evidence type="ECO:0000313" key="1">
    <source>
        <dbReference type="EnsemblPlants" id="TuG1812G0600001088.01.T01.cds251075"/>
    </source>
</evidence>
<protein>
    <submittedName>
        <fullName evidence="1">Uncharacterized protein</fullName>
    </submittedName>
</protein>
<accession>A0A8R7UUB7</accession>
<name>A0A8R7UUB7_TRIUA</name>